<feature type="coiled-coil region" evidence="1">
    <location>
        <begin position="1514"/>
        <end position="1548"/>
    </location>
</feature>
<feature type="region of interest" description="Disordered" evidence="2">
    <location>
        <begin position="129"/>
        <end position="153"/>
    </location>
</feature>
<dbReference type="OrthoDB" id="10055717at2759"/>
<dbReference type="InterPro" id="IPR012436">
    <property type="entry name" value="DUF1633"/>
</dbReference>
<feature type="domain" description="Integrase catalytic" evidence="3">
    <location>
        <begin position="925"/>
        <end position="1099"/>
    </location>
</feature>
<evidence type="ECO:0000256" key="2">
    <source>
        <dbReference type="SAM" id="MobiDB-lite"/>
    </source>
</evidence>
<feature type="compositionally biased region" description="Polar residues" evidence="2">
    <location>
        <begin position="47"/>
        <end position="67"/>
    </location>
</feature>
<feature type="compositionally biased region" description="Low complexity" evidence="2">
    <location>
        <begin position="1336"/>
        <end position="1346"/>
    </location>
</feature>
<feature type="region of interest" description="Disordered" evidence="2">
    <location>
        <begin position="1293"/>
        <end position="1394"/>
    </location>
</feature>
<sequence length="1685" mass="188197">MASPLLTTTRPLGRVDEPIISHHHSTPWSSTTITFTRSPTRLHGRVPSSSHSRPITLPQSRVPPSSTTRHHTRLPASESSPLRTQLNNQAQGREEDSNQSLDQLDTASNGNFQNKDVEEGWELVENLAQSDGNYNEDCDRTTKGPTDSDDKHKKEIKALNDKLDKILLSQQKHVHFLVDDEQYQVQDGEGNQLEEVSYINNQALPTREEPKIVTEETVDLDGENFSFSKDQANKELEQPIDQSLEQPLDLVTRPPFLITSLTALKLVAVKNKEKIPQIDALALISDSHKFLKDLIVERIQEVQGIVLLSHECSAIIQKKTIPKKLIDPGSFTLPSYLGPLAFNRCLCDLGASVSLMPLSVAIRLGFTLYKSCNISLILADRSVRIFHGLLENLPIRIGAIEIPTDFVVLEMDEEPKDPLILGRPFLETVGSMIDVKKGKIDLNLGKDFRMTFDVKDAMKKPTIEGKLFWIEEMDHLADELLEELVEEDHLNSALTKNGEDEILHLETLGYQKLLDLHKAMEESEHFEELNGPATEAMAMSEEGSTQAQPSYSRTYSTNHSSATVSDYGELIIPTSDDCSELKAPKVNLKPLPKDLRYAFFGLNSTYPTIINAKLNDDEVNLLLSELRKYGREIEVYDLYIFGFNRGDGGGLHGRFFGLWPLFLLMFVESWQDIDQDCLKSFHTIKEALVSSPVVRAPNWDYPFGIMCDASDYAVGAVLGQKIDKKPHVTVYTDHAALRHLCAKKDTKPRLLRWILLLQEFDMEIVDKKGTENGSADHLSRMRIEEPIPIDDSMPEEQLMVVEFFGESYSGKEFHQLNAVEGRSPWYANHVNYLACGVDTPNLTSYERKKFFRDIHHYYWDELYLYTLCKDKIYRRCVSEDEVEGILLHCHRSAYGGHFTTFKTVSKILQAGFWWPTMFKDAQEFVSKFEIFDVWGIDFMGPFSSSYGNKYILVAVDYVSKWVEAIANPTNDAKVVLKLFKTIVFRRFGVPKVVISDGGKHFINKVFENLLKKHGVKHKVATPYHPHTSGQVKISNRTTFKTPIGTTPFNLLYGKSCHLPFEREYKAMWAVLLFNSRLKLFLGKLKSRWSGPFCITEGRPYGAVTLAGKSGDFTVNGQRLKKYLAARTKEVTLSETELELLTLLRRGQTDWSTFSRNRIVAALAVAPAVPVTPAVHAIVPPEAQLDPIEEVSRIEPVPEANLPIVPPDSSSTSELPLIRRMRRPSLRVQRVNAWAPARAGDLSVAVTAARNTLAVSSASASASHPSLPELNAGNSAAAGQSDNNQVAQVFGPSTVVRSDGAPSSPKRARTQPEVNLAAELVVSDQRVASPREERMEPAAVTPEAAASADRRSSGKSHGGGRGSRGGGRSSNRSQEVRQTSNSGGGSAGSRPFHWSYTHDRDHPIVEDEAGLANLLRHIKGRNCQVPGVKNMAEAAAYADMMAKEGQAIAATNKLVALYEQRLSQVPSANELEEGKALILELTSSAKIERLKMELSTSKDLEKGFAEKIGFMEMELEGLQADQQTTRSQIHRLEQKREELSKMVVNLTSIAQGTKKAVHNAKVELAAAYSKLLAGIKEKWVAKKEYTVLLLRVLQVWVVRTGTHLSVDLDMNLLRAAIRPVSRWTSRAVFGDDMSMKAAICLGLASMPLSVTRYPRNSPEGTPKEHFSGFSFISNLFRILKHSLNCE</sequence>
<accession>A0A8T1XH73</accession>
<feature type="region of interest" description="Disordered" evidence="2">
    <location>
        <begin position="16"/>
        <end position="113"/>
    </location>
</feature>
<protein>
    <submittedName>
        <fullName evidence="4">Integrase catalytic core</fullName>
    </submittedName>
</protein>
<feature type="compositionally biased region" description="Polar residues" evidence="2">
    <location>
        <begin position="77"/>
        <end position="91"/>
    </location>
</feature>
<dbReference type="Pfam" id="PF07794">
    <property type="entry name" value="DUF1633"/>
    <property type="match status" value="2"/>
</dbReference>
<keyword evidence="1" id="KW-0175">Coiled coil</keyword>
<name>A0A8T1XH73_ARASU</name>
<dbReference type="PANTHER" id="PTHR34072:SF57">
    <property type="entry name" value="RNA-DIRECTED DNA POLYMERASE"/>
    <property type="match status" value="1"/>
</dbReference>
<dbReference type="Proteomes" id="UP000694251">
    <property type="component" value="Unassembled WGS sequence"/>
</dbReference>
<dbReference type="GO" id="GO:0015074">
    <property type="term" value="P:DNA integration"/>
    <property type="evidence" value="ECO:0007669"/>
    <property type="project" value="InterPro"/>
</dbReference>
<feature type="compositionally biased region" description="Polar residues" evidence="2">
    <location>
        <begin position="98"/>
        <end position="113"/>
    </location>
</feature>
<dbReference type="InterPro" id="IPR041577">
    <property type="entry name" value="RT_RNaseH_2"/>
</dbReference>
<dbReference type="InterPro" id="IPR001584">
    <property type="entry name" value="Integrase_cat-core"/>
</dbReference>
<dbReference type="Pfam" id="PF00665">
    <property type="entry name" value="rve"/>
    <property type="match status" value="1"/>
</dbReference>
<dbReference type="CDD" id="cd00303">
    <property type="entry name" value="retropepsin_like"/>
    <property type="match status" value="1"/>
</dbReference>
<evidence type="ECO:0000313" key="4">
    <source>
        <dbReference type="EMBL" id="KAG7529974.1"/>
    </source>
</evidence>
<proteinExistence type="predicted"/>
<dbReference type="Pfam" id="PF17919">
    <property type="entry name" value="RT_RNaseH_2"/>
    <property type="match status" value="1"/>
</dbReference>
<comment type="caution">
    <text evidence="4">The sequence shown here is derived from an EMBL/GenBank/DDBJ whole genome shotgun (WGS) entry which is preliminary data.</text>
</comment>
<feature type="compositionally biased region" description="Polar residues" evidence="2">
    <location>
        <begin position="542"/>
        <end position="556"/>
    </location>
</feature>
<evidence type="ECO:0000256" key="1">
    <source>
        <dbReference type="SAM" id="Coils"/>
    </source>
</evidence>
<reference evidence="4 5" key="1">
    <citation type="submission" date="2020-12" db="EMBL/GenBank/DDBJ databases">
        <title>Concerted genomic and epigenomic changes stabilize Arabidopsis allopolyploids.</title>
        <authorList>
            <person name="Chen Z."/>
        </authorList>
    </citation>
    <scope>NUCLEOTIDE SEQUENCE [LARGE SCALE GENOMIC DNA]</scope>
    <source>
        <strain evidence="4">As9502</strain>
        <tissue evidence="4">Leaf</tissue>
    </source>
</reference>
<keyword evidence="5" id="KW-1185">Reference proteome</keyword>
<feature type="region of interest" description="Disordered" evidence="2">
    <location>
        <begin position="537"/>
        <end position="556"/>
    </location>
</feature>
<dbReference type="PANTHER" id="PTHR34072">
    <property type="entry name" value="ENZYMATIC POLYPROTEIN-RELATED"/>
    <property type="match status" value="1"/>
</dbReference>
<feature type="region of interest" description="Disordered" evidence="2">
    <location>
        <begin position="1258"/>
        <end position="1279"/>
    </location>
</feature>
<gene>
    <name evidence="4" type="ORF">ISN44_Un112g000190</name>
</gene>
<dbReference type="InterPro" id="IPR041588">
    <property type="entry name" value="Integrase_H2C2"/>
</dbReference>
<dbReference type="Pfam" id="PF17921">
    <property type="entry name" value="Integrase_H2C2"/>
    <property type="match status" value="1"/>
</dbReference>
<evidence type="ECO:0000259" key="3">
    <source>
        <dbReference type="PROSITE" id="PS50994"/>
    </source>
</evidence>
<evidence type="ECO:0000313" key="5">
    <source>
        <dbReference type="Proteomes" id="UP000694251"/>
    </source>
</evidence>
<feature type="compositionally biased region" description="Gly residues" evidence="2">
    <location>
        <begin position="1355"/>
        <end position="1367"/>
    </location>
</feature>
<dbReference type="EMBL" id="JAEFBJ010000112">
    <property type="protein sequence ID" value="KAG7529974.1"/>
    <property type="molecule type" value="Genomic_DNA"/>
</dbReference>
<dbReference type="CDD" id="cd09274">
    <property type="entry name" value="RNase_HI_RT_Ty3"/>
    <property type="match status" value="1"/>
</dbReference>
<organism evidence="4 5">
    <name type="scientific">Arabidopsis suecica</name>
    <name type="common">Swedish thale-cress</name>
    <name type="synonym">Cardaminopsis suecica</name>
    <dbReference type="NCBI Taxonomy" id="45249"/>
    <lineage>
        <taxon>Eukaryota</taxon>
        <taxon>Viridiplantae</taxon>
        <taxon>Streptophyta</taxon>
        <taxon>Embryophyta</taxon>
        <taxon>Tracheophyta</taxon>
        <taxon>Spermatophyta</taxon>
        <taxon>Magnoliopsida</taxon>
        <taxon>eudicotyledons</taxon>
        <taxon>Gunneridae</taxon>
        <taxon>Pentapetalae</taxon>
        <taxon>rosids</taxon>
        <taxon>malvids</taxon>
        <taxon>Brassicales</taxon>
        <taxon>Brassicaceae</taxon>
        <taxon>Camelineae</taxon>
        <taxon>Arabidopsis</taxon>
    </lineage>
</organism>
<dbReference type="PROSITE" id="PS50994">
    <property type="entry name" value="INTEGRASE"/>
    <property type="match status" value="1"/>
</dbReference>
<feature type="compositionally biased region" description="Basic and acidic residues" evidence="2">
    <location>
        <begin position="137"/>
        <end position="153"/>
    </location>
</feature>